<dbReference type="InterPro" id="IPR029033">
    <property type="entry name" value="His_PPase_superfam"/>
</dbReference>
<evidence type="ECO:0000256" key="1">
    <source>
        <dbReference type="ARBA" id="ARBA00004514"/>
    </source>
</evidence>
<evidence type="ECO:0000256" key="5">
    <source>
        <dbReference type="ARBA" id="ARBA00022679"/>
    </source>
</evidence>
<dbReference type="Proteomes" id="UP001153712">
    <property type="component" value="Chromosome 3"/>
</dbReference>
<sequence>MEVFNDGRMVPSVLIEDVDNPLLSSHWHRGDLELCDSSDVSISPQDMEEDGGKVVIVGVCAMEKKTKSKPMKEILTRLQEFEYIKVTVFEEEIILQKPVEEWPVCDCLISFHSKGFPLDKAIQYAQIHNPFVINNLHMQYDIQDRRKVYSTLDSEGIEIPRYAVLDRDSLDPKNHELVESEDHVEVNGVIFNKPFVEKPVSAEDHNIYIYYPTSAGGGSQRLFRKIGSRSSVYSPESRVRKTGSFIYEDFMPTDGTDVKVYTVGPDYAHAEARKSPALDGKVERDRDGKEIRYPVILSNAEKLISRKVCLAFKQAVCGFDLLRANGKSFVCDVNGFSFVKNSNKYYDDCARILGNMILRELAPTLHIPWSVPFQLDDPPIVPTTFGKMMELRCVVAVIRHGDRTPKQKMKVEVRHPKFFEIFEKYDGYKHGHVKLKRPKQLQEILDIARSLLTEIQLHEADPEIEEKQGKLEQLKAVLEMYGHFSGINRKVQMKYQPKGRPRGSSSDDVDKPAEPSLVLILKWGGELTPAGRIQAEELGRIFRCMYPGGQGRHLAGEYAGAQGLGLLRLHSTFRHDLKIYASDEGRVQMTAAAFAKGLLALEGELTPILVQMVKSANTNGLLDNDCDSSKYQNMCKARLHELMQLDRDFTQEDKEKINPCNSTSISEALEYVKNPVRCCKHVQELIKSLLNIVNVKKEDPKSKDAVLYHGENWELMGRRWGKIEKDFFTKSKTFDISKIPDIYDCIKYDLQHNQHTLQFEQAEELYTYAKYLADIVIPQEYGLTSQEKLTIGQGICTPLLKKIKADLQRNIEETGEETVNRLNPRYSHGVSSPGRHVRTRLYFTSESHIHSLITVLRHGGLLDVKKDEQWRRAMEYISCVSELNYMSQIVIMLYEDPTKDPSSEERFHIELHFSPGVNCCVQKNLPPGPGFRPHSRNESAASKNCSLNTSETATPDGSKSRCSPRIDEENETGEDDKYSPDSPKPLETPLEEKEEPESPGVSYRCVKSSDPIPIGSAHTVSGHEAMHLAKRLNEELANQAAQQGSRSFGLNRATSPELEQPRARSYDHKSPQKTGKAQKLHQSLDAVNNSEAAPGQSIRRHRHSIAGQMSYYKMLGFGCGGPPGLKKMAGGGGGGSLFSTAVISGSSSAPNLRDMISSTSNATAIEGFGGVPAIRPLETLHNALSLKQLDAFLDRMTTAPIFRTPSSTPPRYPSTPLPTPTNGCGLSLDKGRPLKLQSPSNSVGWSGPPSLMSSSGPSSPGYSESNSKGSSSEMSSSIISADGITVDNINKIFPTAPGLDQDLGSVGMLLDSFDKDVSESLEFSDYYAGNKPRGSESGEITPVSGSEVDFNTNDATVGSGAECDITVTEDIEENSAEDGNLDANNETITSATVNALFAIHRSVESNNLFKQSAGSPKLSPLSSHADFCSNVLNDAGLKHVENIERIQPGADLNAIIKKSNIFDKEIPNVSKNLSNVANDKVWTSKEKFLEGKGFAKTDNIDFGRNLNVNAEKKVEKENELAMVRPGSVMVKEMYIEPTQLSSVFRGKSLGNIDARRSSDSPIAKSSNLFATEGSNWDVSLPSGSGISTNTSMGKSQRFTTRRVDEAEHAASMAMNFPRRFSTATDGMSSASKVPAVASERGNASINSAGHKKPSIKDHEKVTKSVSDNSNMFRRRDSDKS</sequence>
<dbReference type="GO" id="GO:0032958">
    <property type="term" value="P:inositol phosphate biosynthetic process"/>
    <property type="evidence" value="ECO:0007669"/>
    <property type="project" value="TreeGrafter"/>
</dbReference>
<accession>A0A9N9TR83</accession>
<dbReference type="GO" id="GO:0005829">
    <property type="term" value="C:cytosol"/>
    <property type="evidence" value="ECO:0007669"/>
    <property type="project" value="UniProtKB-SubCell"/>
</dbReference>
<protein>
    <recommendedName>
        <fullName evidence="12 13">Inositol hexakisphosphate and diphosphoinositol-pentakisphosphate kinase</fullName>
        <ecNumber evidence="3 13">2.7.4.24</ecNumber>
    </recommendedName>
</protein>
<proteinExistence type="inferred from homology"/>
<keyword evidence="17" id="KW-1185">Reference proteome</keyword>
<comment type="similarity">
    <text evidence="2 13">Belongs to the histidine acid phosphatase family. VIP1 subfamily.</text>
</comment>
<dbReference type="EMBL" id="OU900096">
    <property type="protein sequence ID" value="CAG9859670.1"/>
    <property type="molecule type" value="Genomic_DNA"/>
</dbReference>
<evidence type="ECO:0000256" key="12">
    <source>
        <dbReference type="ARBA" id="ARBA00071668"/>
    </source>
</evidence>
<evidence type="ECO:0000313" key="16">
    <source>
        <dbReference type="EMBL" id="CAG9859670.1"/>
    </source>
</evidence>
<dbReference type="EC" id="2.7.4.24" evidence="3 13"/>
<dbReference type="InterPro" id="IPR040557">
    <property type="entry name" value="VIP1_N"/>
</dbReference>
<dbReference type="PANTHER" id="PTHR12750:SF9">
    <property type="entry name" value="INOSITOL HEXAKISPHOSPHATE AND DIPHOSPHOINOSITOL-PENTAKISPHOSPHATE KINASE"/>
    <property type="match status" value="1"/>
</dbReference>
<evidence type="ECO:0000259" key="15">
    <source>
        <dbReference type="Pfam" id="PF18086"/>
    </source>
</evidence>
<evidence type="ECO:0000313" key="17">
    <source>
        <dbReference type="Proteomes" id="UP001153712"/>
    </source>
</evidence>
<name>A0A9N9TR83_PHYSR</name>
<comment type="subcellular location">
    <subcellularLocation>
        <location evidence="1 13">Cytoplasm</location>
        <location evidence="1 13">Cytosol</location>
    </subcellularLocation>
</comment>
<dbReference type="PROSITE" id="PS00616">
    <property type="entry name" value="HIS_ACID_PHOSPHAT_1"/>
    <property type="match status" value="1"/>
</dbReference>
<keyword evidence="6 13" id="KW-0547">Nucleotide-binding</keyword>
<dbReference type="GO" id="GO:0006020">
    <property type="term" value="P:inositol metabolic process"/>
    <property type="evidence" value="ECO:0007669"/>
    <property type="project" value="TreeGrafter"/>
</dbReference>
<dbReference type="Gene3D" id="3.30.470.20">
    <property type="entry name" value="ATP-grasp fold, B domain"/>
    <property type="match status" value="1"/>
</dbReference>
<comment type="catalytic activity">
    <reaction evidence="9">
        <text>5-diphospho-1D-myo-inositol 1,2,3,4,6-pentakisphosphate + ATP + H(+) = 1,5-bis(diphospho)-1D-myo-inositol 2,3,4,6-tetrakisphosphate + ADP</text>
        <dbReference type="Rhea" id="RHEA:10276"/>
        <dbReference type="ChEBI" id="CHEBI:15378"/>
        <dbReference type="ChEBI" id="CHEBI:30616"/>
        <dbReference type="ChEBI" id="CHEBI:58628"/>
        <dbReference type="ChEBI" id="CHEBI:77983"/>
        <dbReference type="ChEBI" id="CHEBI:456216"/>
        <dbReference type="EC" id="2.7.4.24"/>
    </reaction>
    <physiologicalReaction direction="left-to-right" evidence="9">
        <dbReference type="Rhea" id="RHEA:10277"/>
    </physiologicalReaction>
</comment>
<feature type="compositionally biased region" description="Polar residues" evidence="14">
    <location>
        <begin position="938"/>
        <end position="961"/>
    </location>
</feature>
<reference evidence="16" key="1">
    <citation type="submission" date="2022-01" db="EMBL/GenBank/DDBJ databases">
        <authorList>
            <person name="King R."/>
        </authorList>
    </citation>
    <scope>NUCLEOTIDE SEQUENCE</scope>
</reference>
<feature type="region of interest" description="Disordered" evidence="14">
    <location>
        <begin position="1037"/>
        <end position="1080"/>
    </location>
</feature>
<evidence type="ECO:0000256" key="8">
    <source>
        <dbReference type="ARBA" id="ARBA00022840"/>
    </source>
</evidence>
<evidence type="ECO:0000256" key="11">
    <source>
        <dbReference type="ARBA" id="ARBA00055071"/>
    </source>
</evidence>
<dbReference type="Gene3D" id="3.40.50.1240">
    <property type="entry name" value="Phosphoglycerate mutase-like"/>
    <property type="match status" value="1"/>
</dbReference>
<evidence type="ECO:0000256" key="2">
    <source>
        <dbReference type="ARBA" id="ARBA00005609"/>
    </source>
</evidence>
<keyword evidence="7 13" id="KW-0418">Kinase</keyword>
<evidence type="ECO:0000256" key="14">
    <source>
        <dbReference type="SAM" id="MobiDB-lite"/>
    </source>
</evidence>
<dbReference type="PANTHER" id="PTHR12750">
    <property type="entry name" value="DIPHOSPHOINOSITOL PENTAKISPHOSPHATE KINASE"/>
    <property type="match status" value="1"/>
</dbReference>
<dbReference type="CDD" id="cd07061">
    <property type="entry name" value="HP_HAP_like"/>
    <property type="match status" value="1"/>
</dbReference>
<keyword evidence="8 13" id="KW-0067">ATP-binding</keyword>
<dbReference type="GO" id="GO:0000828">
    <property type="term" value="F:inositol hexakisphosphate kinase activity"/>
    <property type="evidence" value="ECO:0007669"/>
    <property type="project" value="TreeGrafter"/>
</dbReference>
<dbReference type="FunFam" id="3.40.50.11950:FF:000002">
    <property type="entry name" value="Inositol hexakisphosphate and diphosphoinositol-pentakisphosphate kinase"/>
    <property type="match status" value="1"/>
</dbReference>
<evidence type="ECO:0000256" key="7">
    <source>
        <dbReference type="ARBA" id="ARBA00022777"/>
    </source>
</evidence>
<dbReference type="Pfam" id="PF00328">
    <property type="entry name" value="His_Phos_2"/>
    <property type="match status" value="1"/>
</dbReference>
<feature type="compositionally biased region" description="Pro residues" evidence="14">
    <location>
        <begin position="1207"/>
        <end position="1219"/>
    </location>
</feature>
<feature type="domain" description="VIP1 N-terminal" evidence="15">
    <location>
        <begin position="55"/>
        <end position="144"/>
    </location>
</feature>
<dbReference type="OrthoDB" id="18042at2759"/>
<feature type="compositionally biased region" description="Basic and acidic residues" evidence="14">
    <location>
        <begin position="1059"/>
        <end position="1070"/>
    </location>
</feature>
<dbReference type="GO" id="GO:0005524">
    <property type="term" value="F:ATP binding"/>
    <property type="evidence" value="ECO:0007669"/>
    <property type="project" value="UniProtKB-KW"/>
</dbReference>
<evidence type="ECO:0000256" key="3">
    <source>
        <dbReference type="ARBA" id="ARBA00012893"/>
    </source>
</evidence>
<dbReference type="Gene3D" id="3.40.50.11950">
    <property type="match status" value="1"/>
</dbReference>
<evidence type="ECO:0000256" key="13">
    <source>
        <dbReference type="RuleBase" id="RU365032"/>
    </source>
</evidence>
<evidence type="ECO:0000256" key="9">
    <source>
        <dbReference type="ARBA" id="ARBA00033696"/>
    </source>
</evidence>
<keyword evidence="4 13" id="KW-0963">Cytoplasm</keyword>
<dbReference type="InterPro" id="IPR037446">
    <property type="entry name" value="His_Pase_VIP1"/>
</dbReference>
<organism evidence="16 17">
    <name type="scientific">Phyllotreta striolata</name>
    <name type="common">Striped flea beetle</name>
    <name type="synonym">Crioceris striolata</name>
    <dbReference type="NCBI Taxonomy" id="444603"/>
    <lineage>
        <taxon>Eukaryota</taxon>
        <taxon>Metazoa</taxon>
        <taxon>Ecdysozoa</taxon>
        <taxon>Arthropoda</taxon>
        <taxon>Hexapoda</taxon>
        <taxon>Insecta</taxon>
        <taxon>Pterygota</taxon>
        <taxon>Neoptera</taxon>
        <taxon>Endopterygota</taxon>
        <taxon>Coleoptera</taxon>
        <taxon>Polyphaga</taxon>
        <taxon>Cucujiformia</taxon>
        <taxon>Chrysomeloidea</taxon>
        <taxon>Chrysomelidae</taxon>
        <taxon>Galerucinae</taxon>
        <taxon>Alticini</taxon>
        <taxon>Phyllotreta</taxon>
    </lineage>
</organism>
<dbReference type="InterPro" id="IPR033379">
    <property type="entry name" value="Acid_Pase_AS"/>
</dbReference>
<feature type="region of interest" description="Disordered" evidence="14">
    <location>
        <begin position="1623"/>
        <end position="1680"/>
    </location>
</feature>
<feature type="compositionally biased region" description="Polar residues" evidence="14">
    <location>
        <begin position="1039"/>
        <end position="1054"/>
    </location>
</feature>
<dbReference type="FunFam" id="3.40.50.11950:FF:000003">
    <property type="entry name" value="Inositol hexakisphosphate and diphosphoinositol-pentakisphosphate kinase"/>
    <property type="match status" value="1"/>
</dbReference>
<feature type="region of interest" description="Disordered" evidence="14">
    <location>
        <begin position="924"/>
        <end position="1007"/>
    </location>
</feature>
<dbReference type="Pfam" id="PF18086">
    <property type="entry name" value="PPIP5K2_N"/>
    <property type="match status" value="1"/>
</dbReference>
<evidence type="ECO:0000256" key="10">
    <source>
        <dbReference type="ARBA" id="ARBA00034629"/>
    </source>
</evidence>
<evidence type="ECO:0000256" key="4">
    <source>
        <dbReference type="ARBA" id="ARBA00022490"/>
    </source>
</evidence>
<dbReference type="GO" id="GO:0016791">
    <property type="term" value="F:phosphatase activity"/>
    <property type="evidence" value="ECO:0007669"/>
    <property type="project" value="UniProtKB-ARBA"/>
</dbReference>
<dbReference type="InterPro" id="IPR000560">
    <property type="entry name" value="His_Pase_clade-2"/>
</dbReference>
<feature type="region of interest" description="Disordered" evidence="14">
    <location>
        <begin position="492"/>
        <end position="511"/>
    </location>
</feature>
<gene>
    <name evidence="16" type="ORF">PHYEVI_LOCUS6039</name>
</gene>
<feature type="region of interest" description="Disordered" evidence="14">
    <location>
        <begin position="1200"/>
        <end position="1276"/>
    </location>
</feature>
<comment type="catalytic activity">
    <reaction evidence="10">
        <text>1D-myo-inositol hexakisphosphate + ATP = 1-diphospho-1D-myo-inositol 2,3,4,5,6-pentakisphosphate + ADP</text>
        <dbReference type="Rhea" id="RHEA:37459"/>
        <dbReference type="ChEBI" id="CHEBI:30616"/>
        <dbReference type="ChEBI" id="CHEBI:58130"/>
        <dbReference type="ChEBI" id="CHEBI:74946"/>
        <dbReference type="ChEBI" id="CHEBI:456216"/>
        <dbReference type="EC" id="2.7.4.24"/>
    </reaction>
    <physiologicalReaction direction="left-to-right" evidence="10">
        <dbReference type="Rhea" id="RHEA:37460"/>
    </physiologicalReaction>
</comment>
<dbReference type="FunFam" id="3.30.470.20:FF:000003">
    <property type="entry name" value="Inositol hexakisphosphate and diphosphoinositol-pentakisphosphate kinase"/>
    <property type="match status" value="1"/>
</dbReference>
<dbReference type="SUPFAM" id="SSF53254">
    <property type="entry name" value="Phosphoglycerate mutase-like"/>
    <property type="match status" value="1"/>
</dbReference>
<comment type="function">
    <text evidence="11">Bifunctional inositol kinase that acts in concert with the IP6K kinases to synthesize the diphosphate group-containing inositol pyrophosphates diphosphoinositol pentakisphosphate, PP-InsP5, and bis-diphosphoinositol tetrakisphosphate, (PP)2-InsP4. PP-InsP5 and (PP)2-InsP4, also respectively called InsP7 and InsP8, may regulate a variety of cellular processes, including apoptosis, vesicle trafficking, cytoskeletal dynamics, and exocytosis. Phosphorylates inositol hexakisphosphate (InsP6) at position 1 to produce PP-InsP5 which is in turn phosphorylated by IP6Ks to produce (PP)2-InsP4. Alternatively, phosphorylates PP-InsP5 at position 1, produced by IP6Ks from InsP6, to produce (PP)2-InsP4.</text>
</comment>
<feature type="compositionally biased region" description="Low complexity" evidence="14">
    <location>
        <begin position="1246"/>
        <end position="1276"/>
    </location>
</feature>
<keyword evidence="5 13" id="KW-0808">Transferase</keyword>
<evidence type="ECO:0000256" key="6">
    <source>
        <dbReference type="ARBA" id="ARBA00022741"/>
    </source>
</evidence>
<dbReference type="GO" id="GO:0033857">
    <property type="term" value="F:5-diphosphoinositol pentakisphosphate 1-kinase activity"/>
    <property type="evidence" value="ECO:0007669"/>
    <property type="project" value="TreeGrafter"/>
</dbReference>